<evidence type="ECO:0000313" key="3">
    <source>
        <dbReference type="Proteomes" id="UP000467637"/>
    </source>
</evidence>
<feature type="chain" id="PRO_5046993141" evidence="1">
    <location>
        <begin position="33"/>
        <end position="260"/>
    </location>
</feature>
<gene>
    <name evidence="2" type="ORF">GON05_06290</name>
</gene>
<sequence>MNLLSRALLRTGGVLALVCVLGLSVTNGSAFAQNKVDERYSIVTVDGKEVIRDSVDRVYISSPVLSDGTQITLHNYKSILEESDIVQKNIEQEKAITAKSGTEDSLTKDFSAASLITIPSYDEDLGWQATGTKVQVSAWVQCPAGTTACTIQSTNQKTISHSFSTNVESGWKEYIRIGASYQFQYQLATSTSYTLPIDPGKTGYMSFRPWINYTRGVVTVKYYTNGWYSGSTTSGMVYANGPDKLSNGEANGIYAVEYPY</sequence>
<organism evidence="2 3">
    <name type="scientific">Paenibacillus anseongense</name>
    <dbReference type="NCBI Taxonomy" id="2682845"/>
    <lineage>
        <taxon>Bacteria</taxon>
        <taxon>Bacillati</taxon>
        <taxon>Bacillota</taxon>
        <taxon>Bacilli</taxon>
        <taxon>Bacillales</taxon>
        <taxon>Paenibacillaceae</taxon>
        <taxon>Paenibacillus</taxon>
    </lineage>
</organism>
<proteinExistence type="predicted"/>
<comment type="caution">
    <text evidence="2">The sequence shown here is derived from an EMBL/GenBank/DDBJ whole genome shotgun (WGS) entry which is preliminary data.</text>
</comment>
<keyword evidence="1" id="KW-0732">Signal</keyword>
<accession>A0ABW9U5Z9</accession>
<evidence type="ECO:0000313" key="2">
    <source>
        <dbReference type="EMBL" id="MVQ34258.1"/>
    </source>
</evidence>
<dbReference type="Proteomes" id="UP000467637">
    <property type="component" value="Unassembled WGS sequence"/>
</dbReference>
<reference evidence="2 3" key="1">
    <citation type="submission" date="2019-12" db="EMBL/GenBank/DDBJ databases">
        <authorList>
            <person name="Huq M.A."/>
        </authorList>
    </citation>
    <scope>NUCLEOTIDE SEQUENCE [LARGE SCALE GENOMIC DNA]</scope>
    <source>
        <strain evidence="2 3">MAH-34</strain>
    </source>
</reference>
<name>A0ABW9U5Z9_9BACL</name>
<protein>
    <submittedName>
        <fullName evidence="2">Uncharacterized protein</fullName>
    </submittedName>
</protein>
<keyword evidence="3" id="KW-1185">Reference proteome</keyword>
<feature type="signal peptide" evidence="1">
    <location>
        <begin position="1"/>
        <end position="32"/>
    </location>
</feature>
<dbReference type="InterPro" id="IPR045702">
    <property type="entry name" value="DUF6060"/>
</dbReference>
<dbReference type="EMBL" id="WSEM01000006">
    <property type="protein sequence ID" value="MVQ34258.1"/>
    <property type="molecule type" value="Genomic_DNA"/>
</dbReference>
<dbReference type="Pfam" id="PF19535">
    <property type="entry name" value="DUF6060"/>
    <property type="match status" value="1"/>
</dbReference>
<evidence type="ECO:0000256" key="1">
    <source>
        <dbReference type="SAM" id="SignalP"/>
    </source>
</evidence>
<dbReference type="RefSeq" id="WP_157318335.1">
    <property type="nucleotide sequence ID" value="NZ_WSEM01000006.1"/>
</dbReference>